<reference evidence="13 14" key="1">
    <citation type="submission" date="2018-12" db="EMBL/GenBank/DDBJ databases">
        <title>Vibrio sp. isolated from China Sea.</title>
        <authorList>
            <person name="Li Y."/>
        </authorList>
    </citation>
    <scope>NUCLEOTIDE SEQUENCE [LARGE SCALE GENOMIC DNA]</scope>
    <source>
        <strain evidence="13 14">BEI207</strain>
    </source>
</reference>
<evidence type="ECO:0000256" key="2">
    <source>
        <dbReference type="ARBA" id="ARBA00004651"/>
    </source>
</evidence>
<dbReference type="SMART" id="SM00388">
    <property type="entry name" value="HisKA"/>
    <property type="match status" value="1"/>
</dbReference>
<dbReference type="PANTHER" id="PTHR44936:SF10">
    <property type="entry name" value="SENSOR PROTEIN RSTB"/>
    <property type="match status" value="1"/>
</dbReference>
<dbReference type="Gene3D" id="3.30.450.170">
    <property type="entry name" value="Two-component histidine kinase, sensor domain"/>
    <property type="match status" value="1"/>
</dbReference>
<keyword evidence="10" id="KW-0472">Membrane</keyword>
<evidence type="ECO:0000256" key="4">
    <source>
        <dbReference type="ARBA" id="ARBA00022475"/>
    </source>
</evidence>
<dbReference type="PANTHER" id="PTHR44936">
    <property type="entry name" value="SENSOR PROTEIN CREC"/>
    <property type="match status" value="1"/>
</dbReference>
<dbReference type="CDD" id="cd06225">
    <property type="entry name" value="HAMP"/>
    <property type="match status" value="1"/>
</dbReference>
<keyword evidence="6" id="KW-0808">Transferase</keyword>
<keyword evidence="4" id="KW-1003">Cell membrane</keyword>
<dbReference type="InterPro" id="IPR003660">
    <property type="entry name" value="HAMP_dom"/>
</dbReference>
<dbReference type="SUPFAM" id="SSF158472">
    <property type="entry name" value="HAMP domain-like"/>
    <property type="match status" value="1"/>
</dbReference>
<dbReference type="InterPro" id="IPR038428">
    <property type="entry name" value="HK_sensor_dom_sf"/>
</dbReference>
<accession>A0A432D0U0</accession>
<comment type="subcellular location">
    <subcellularLocation>
        <location evidence="2">Cell membrane</location>
        <topology evidence="2">Multi-pass membrane protein</topology>
    </subcellularLocation>
</comment>
<feature type="domain" description="Histidine kinase" evidence="11">
    <location>
        <begin position="236"/>
        <end position="444"/>
    </location>
</feature>
<dbReference type="InterPro" id="IPR005467">
    <property type="entry name" value="His_kinase_dom"/>
</dbReference>
<evidence type="ECO:0000259" key="12">
    <source>
        <dbReference type="PROSITE" id="PS50885"/>
    </source>
</evidence>
<dbReference type="EMBL" id="RXZH01000001">
    <property type="protein sequence ID" value="RTZ17540.1"/>
    <property type="molecule type" value="Genomic_DNA"/>
</dbReference>
<dbReference type="Pfam" id="PF16750">
    <property type="entry name" value="HK_sensor"/>
    <property type="match status" value="1"/>
</dbReference>
<dbReference type="InterPro" id="IPR031930">
    <property type="entry name" value="HK_sensor"/>
</dbReference>
<dbReference type="OrthoDB" id="9804645at2"/>
<comment type="catalytic activity">
    <reaction evidence="1">
        <text>ATP + protein L-histidine = ADP + protein N-phospho-L-histidine.</text>
        <dbReference type="EC" id="2.7.13.3"/>
    </reaction>
</comment>
<dbReference type="Gene3D" id="6.10.340.10">
    <property type="match status" value="1"/>
</dbReference>
<evidence type="ECO:0000256" key="1">
    <source>
        <dbReference type="ARBA" id="ARBA00000085"/>
    </source>
</evidence>
<evidence type="ECO:0000256" key="7">
    <source>
        <dbReference type="ARBA" id="ARBA00022741"/>
    </source>
</evidence>
<feature type="transmembrane region" description="Helical" evidence="10">
    <location>
        <begin position="6"/>
        <end position="30"/>
    </location>
</feature>
<evidence type="ECO:0000313" key="13">
    <source>
        <dbReference type="EMBL" id="RTZ17540.1"/>
    </source>
</evidence>
<evidence type="ECO:0000259" key="11">
    <source>
        <dbReference type="PROSITE" id="PS50109"/>
    </source>
</evidence>
<evidence type="ECO:0000256" key="10">
    <source>
        <dbReference type="SAM" id="Phobius"/>
    </source>
</evidence>
<organism evidence="13 14">
    <name type="scientific">Vibrio aquaticus</name>
    <dbReference type="NCBI Taxonomy" id="2496559"/>
    <lineage>
        <taxon>Bacteria</taxon>
        <taxon>Pseudomonadati</taxon>
        <taxon>Pseudomonadota</taxon>
        <taxon>Gammaproteobacteria</taxon>
        <taxon>Vibrionales</taxon>
        <taxon>Vibrionaceae</taxon>
        <taxon>Vibrio</taxon>
    </lineage>
</organism>
<evidence type="ECO:0000256" key="9">
    <source>
        <dbReference type="ARBA" id="ARBA00022840"/>
    </source>
</evidence>
<feature type="domain" description="HAMP" evidence="12">
    <location>
        <begin position="173"/>
        <end position="228"/>
    </location>
</feature>
<dbReference type="PROSITE" id="PS50885">
    <property type="entry name" value="HAMP"/>
    <property type="match status" value="1"/>
</dbReference>
<evidence type="ECO:0000256" key="8">
    <source>
        <dbReference type="ARBA" id="ARBA00022777"/>
    </source>
</evidence>
<keyword evidence="10" id="KW-0812">Transmembrane</keyword>
<dbReference type="SUPFAM" id="SSF47384">
    <property type="entry name" value="Homodimeric domain of signal transducing histidine kinase"/>
    <property type="match status" value="1"/>
</dbReference>
<proteinExistence type="predicted"/>
<evidence type="ECO:0000256" key="5">
    <source>
        <dbReference type="ARBA" id="ARBA00022553"/>
    </source>
</evidence>
<keyword evidence="8 13" id="KW-0418">Kinase</keyword>
<comment type="caution">
    <text evidence="13">The sequence shown here is derived from an EMBL/GenBank/DDBJ whole genome shotgun (WGS) entry which is preliminary data.</text>
</comment>
<name>A0A432D0U0_9VIBR</name>
<dbReference type="InterPro" id="IPR004358">
    <property type="entry name" value="Sig_transdc_His_kin-like_C"/>
</dbReference>
<protein>
    <recommendedName>
        <fullName evidence="3">histidine kinase</fullName>
        <ecNumber evidence="3">2.7.13.3</ecNumber>
    </recommendedName>
</protein>
<dbReference type="Gene3D" id="1.10.287.130">
    <property type="match status" value="1"/>
</dbReference>
<dbReference type="Pfam" id="PF00672">
    <property type="entry name" value="HAMP"/>
    <property type="match status" value="1"/>
</dbReference>
<evidence type="ECO:0000256" key="3">
    <source>
        <dbReference type="ARBA" id="ARBA00012438"/>
    </source>
</evidence>
<dbReference type="InterPro" id="IPR003594">
    <property type="entry name" value="HATPase_dom"/>
</dbReference>
<dbReference type="SMART" id="SM00304">
    <property type="entry name" value="HAMP"/>
    <property type="match status" value="1"/>
</dbReference>
<feature type="transmembrane region" description="Helical" evidence="10">
    <location>
        <begin position="151"/>
        <end position="172"/>
    </location>
</feature>
<dbReference type="InterPro" id="IPR036890">
    <property type="entry name" value="HATPase_C_sf"/>
</dbReference>
<dbReference type="PRINTS" id="PR00344">
    <property type="entry name" value="BCTRLSENSOR"/>
</dbReference>
<keyword evidence="10" id="KW-1133">Transmembrane helix</keyword>
<dbReference type="GO" id="GO:0005886">
    <property type="term" value="C:plasma membrane"/>
    <property type="evidence" value="ECO:0007669"/>
    <property type="project" value="UniProtKB-SubCell"/>
</dbReference>
<keyword evidence="9" id="KW-0067">ATP-binding</keyword>
<dbReference type="InterPro" id="IPR036097">
    <property type="entry name" value="HisK_dim/P_sf"/>
</dbReference>
<dbReference type="Pfam" id="PF02518">
    <property type="entry name" value="HATPase_c"/>
    <property type="match status" value="1"/>
</dbReference>
<keyword evidence="14" id="KW-1185">Reference proteome</keyword>
<dbReference type="EC" id="2.7.13.3" evidence="3"/>
<dbReference type="Pfam" id="PF00512">
    <property type="entry name" value="HisKA"/>
    <property type="match status" value="1"/>
</dbReference>
<evidence type="ECO:0000313" key="14">
    <source>
        <dbReference type="Proteomes" id="UP000268973"/>
    </source>
</evidence>
<keyword evidence="7" id="KW-0547">Nucleotide-binding</keyword>
<evidence type="ECO:0000256" key="6">
    <source>
        <dbReference type="ARBA" id="ARBA00022679"/>
    </source>
</evidence>
<dbReference type="RefSeq" id="WP_126572296.1">
    <property type="nucleotide sequence ID" value="NZ_RXZH01000001.1"/>
</dbReference>
<dbReference type="AlphaFoldDB" id="A0A432D0U0"/>
<dbReference type="CDD" id="cd00082">
    <property type="entry name" value="HisKA"/>
    <property type="match status" value="1"/>
</dbReference>
<dbReference type="InterPro" id="IPR003661">
    <property type="entry name" value="HisK_dim/P_dom"/>
</dbReference>
<dbReference type="SUPFAM" id="SSF55874">
    <property type="entry name" value="ATPase domain of HSP90 chaperone/DNA topoisomerase II/histidine kinase"/>
    <property type="match status" value="1"/>
</dbReference>
<dbReference type="InterPro" id="IPR050980">
    <property type="entry name" value="2C_sensor_his_kinase"/>
</dbReference>
<gene>
    <name evidence="13" type="ORF">EJ063_01800</name>
</gene>
<dbReference type="PROSITE" id="PS50109">
    <property type="entry name" value="HIS_KIN"/>
    <property type="match status" value="1"/>
</dbReference>
<dbReference type="Gene3D" id="3.30.565.10">
    <property type="entry name" value="Histidine kinase-like ATPase, C-terminal domain"/>
    <property type="match status" value="1"/>
</dbReference>
<dbReference type="SMART" id="SM00387">
    <property type="entry name" value="HATPase_c"/>
    <property type="match status" value="1"/>
</dbReference>
<dbReference type="Proteomes" id="UP000268973">
    <property type="component" value="Unassembled WGS sequence"/>
</dbReference>
<sequence>MKKLLFWRLFIVLALGGVIFFSLLHSAAILSNEKMSYLDQQHQQEILDWGQHAQTLLSDGKYDELNKWVNDLAIQEDTWATVVRSQITVVSGNLLNQRFWDGYGIGRNVGWKIHLDFPDNPIMEVALTPSDYHFLIKLPARMRPGTYMSHAFWFFRVIVPFAAFLALTIYLYRYVMTPLNYFHKATREFSRGNYDSRIGNHLVLGNDELSQIAQTFDKMAERTSNVINHNRNLIAEMSHEIRTPLARIEMAIDCAENQIDTATMLQRIRHEVFTMRQMAEDTLTLAWLENEQPNLTDESFDLSELIETIVEDAQFEYPDRRIQLDLPEHLPLHHSNQRALAQAIENIVRNGLRYTPAGEALIIRCDIQDQDMTITITDSGPGLDPQFQSAIFRPYFKADNQTGARKGFGVGLALAKRHIEAVKGSISARNNTKRGLDMVIQLPV</sequence>
<dbReference type="GO" id="GO:0000155">
    <property type="term" value="F:phosphorelay sensor kinase activity"/>
    <property type="evidence" value="ECO:0007669"/>
    <property type="project" value="InterPro"/>
</dbReference>
<dbReference type="GO" id="GO:0005524">
    <property type="term" value="F:ATP binding"/>
    <property type="evidence" value="ECO:0007669"/>
    <property type="project" value="UniProtKB-KW"/>
</dbReference>
<keyword evidence="5" id="KW-0597">Phosphoprotein</keyword>